<sequence length="284" mass="30727">MTIDVAAAERFVHANARLLDRHRLAALRGRSADPVLTALRAYRNPDGGFGHALEPDVRTPDSETTCALHALEVLAEVGALGDDMVAPTVDWLAANDVDGGVPFVLPGAAAYPHGPWMVPTPGGSHLTFGVVGVLAAVDLDHPWIARATEWCWDKLERPDELNAYWVKYALVFLDAVADAARATAVIDRFRPLLDEHGSVPVPGGTADERLTALTLSPHPGSRSRALFTDDQLEVDLDRLERGQHEDGGWTFDWLGWSPGQSAEWRGIVTLRALSALSLNGRISV</sequence>
<proteinExistence type="predicted"/>
<protein>
    <recommendedName>
        <fullName evidence="3">Prenyltransferase</fullName>
    </recommendedName>
</protein>
<dbReference type="EMBL" id="JBIMSO010000022">
    <property type="protein sequence ID" value="MFH5207534.1"/>
    <property type="molecule type" value="Genomic_DNA"/>
</dbReference>
<evidence type="ECO:0000313" key="1">
    <source>
        <dbReference type="EMBL" id="MFH5207534.1"/>
    </source>
</evidence>
<gene>
    <name evidence="1" type="ORF">ACHIPZ_04775</name>
</gene>
<comment type="caution">
    <text evidence="1">The sequence shown here is derived from an EMBL/GenBank/DDBJ whole genome shotgun (WGS) entry which is preliminary data.</text>
</comment>
<organism evidence="1 2">
    <name type="scientific">Antrihabitans spumae</name>
    <dbReference type="NCBI Taxonomy" id="3373370"/>
    <lineage>
        <taxon>Bacteria</taxon>
        <taxon>Bacillati</taxon>
        <taxon>Actinomycetota</taxon>
        <taxon>Actinomycetes</taxon>
        <taxon>Mycobacteriales</taxon>
        <taxon>Nocardiaceae</taxon>
        <taxon>Antrihabitans</taxon>
    </lineage>
</organism>
<dbReference type="InterPro" id="IPR008930">
    <property type="entry name" value="Terpenoid_cyclase/PrenylTrfase"/>
</dbReference>
<dbReference type="RefSeq" id="WP_395112928.1">
    <property type="nucleotide sequence ID" value="NZ_JBIMSO010000022.1"/>
</dbReference>
<evidence type="ECO:0008006" key="3">
    <source>
        <dbReference type="Google" id="ProtNLM"/>
    </source>
</evidence>
<evidence type="ECO:0000313" key="2">
    <source>
        <dbReference type="Proteomes" id="UP001609175"/>
    </source>
</evidence>
<accession>A0ABW7JIF6</accession>
<dbReference type="Proteomes" id="UP001609175">
    <property type="component" value="Unassembled WGS sequence"/>
</dbReference>
<name>A0ABW7JIF6_9NOCA</name>
<reference evidence="1 2" key="1">
    <citation type="submission" date="2024-10" db="EMBL/GenBank/DDBJ databases">
        <authorList>
            <person name="Riesco R."/>
        </authorList>
    </citation>
    <scope>NUCLEOTIDE SEQUENCE [LARGE SCALE GENOMIC DNA]</scope>
    <source>
        <strain evidence="1 2">NCIMB 15449</strain>
    </source>
</reference>
<dbReference type="SUPFAM" id="SSF48239">
    <property type="entry name" value="Terpenoid cyclases/Protein prenyltransferases"/>
    <property type="match status" value="1"/>
</dbReference>